<dbReference type="GO" id="GO:0046872">
    <property type="term" value="F:metal ion binding"/>
    <property type="evidence" value="ECO:0007669"/>
    <property type="project" value="UniProtKB-KW"/>
</dbReference>
<keyword evidence="8 11" id="KW-0411">Iron-sulfur</keyword>
<name>E4LA07_9FIRM</name>
<evidence type="ECO:0000313" key="14">
    <source>
        <dbReference type="Proteomes" id="UP000004594"/>
    </source>
</evidence>
<evidence type="ECO:0000256" key="10">
    <source>
        <dbReference type="ARBA" id="ARBA00049406"/>
    </source>
</evidence>
<dbReference type="InterPro" id="IPR004642">
    <property type="entry name" value="Ser_deHydtase_asu"/>
</dbReference>
<dbReference type="InterPro" id="IPR005130">
    <property type="entry name" value="Ser_deHydtase-like_asu"/>
</dbReference>
<keyword evidence="4 11" id="KW-0312">Gluconeogenesis</keyword>
<evidence type="ECO:0000256" key="7">
    <source>
        <dbReference type="ARBA" id="ARBA00023004"/>
    </source>
</evidence>
<dbReference type="PANTHER" id="PTHR30182:SF1">
    <property type="entry name" value="L-SERINE DEHYDRATASE 1"/>
    <property type="match status" value="1"/>
</dbReference>
<evidence type="ECO:0000256" key="6">
    <source>
        <dbReference type="ARBA" id="ARBA00022723"/>
    </source>
</evidence>
<comment type="cofactor">
    <cofactor evidence="1 11">
        <name>[4Fe-4S] cluster</name>
        <dbReference type="ChEBI" id="CHEBI:49883"/>
    </cofactor>
</comment>
<protein>
    <recommendedName>
        <fullName evidence="11">L-serine dehydratase</fullName>
        <ecNumber evidence="11">4.3.1.17</ecNumber>
    </recommendedName>
</protein>
<evidence type="ECO:0000259" key="12">
    <source>
        <dbReference type="Pfam" id="PF03313"/>
    </source>
</evidence>
<organism evidence="13 14">
    <name type="scientific">Dialister micraerophilus UPII 345-E</name>
    <dbReference type="NCBI Taxonomy" id="910314"/>
    <lineage>
        <taxon>Bacteria</taxon>
        <taxon>Bacillati</taxon>
        <taxon>Bacillota</taxon>
        <taxon>Negativicutes</taxon>
        <taxon>Veillonellales</taxon>
        <taxon>Veillonellaceae</taxon>
        <taxon>Dialister</taxon>
    </lineage>
</organism>
<dbReference type="EMBL" id="AENT01000026">
    <property type="protein sequence ID" value="EFR42378.1"/>
    <property type="molecule type" value="Genomic_DNA"/>
</dbReference>
<dbReference type="EC" id="4.3.1.17" evidence="11"/>
<dbReference type="GO" id="GO:0003941">
    <property type="term" value="F:L-serine ammonia-lyase activity"/>
    <property type="evidence" value="ECO:0007669"/>
    <property type="project" value="UniProtKB-UniRule"/>
</dbReference>
<dbReference type="PANTHER" id="PTHR30182">
    <property type="entry name" value="L-SERINE DEHYDRATASE"/>
    <property type="match status" value="1"/>
</dbReference>
<dbReference type="AlphaFoldDB" id="E4LA07"/>
<dbReference type="NCBIfam" id="TIGR00718">
    <property type="entry name" value="sda_alpha"/>
    <property type="match status" value="1"/>
</dbReference>
<accession>E4LA07</accession>
<keyword evidence="9 11" id="KW-0456">Lyase</keyword>
<evidence type="ECO:0000256" key="5">
    <source>
        <dbReference type="ARBA" id="ARBA00022485"/>
    </source>
</evidence>
<dbReference type="Proteomes" id="UP000004594">
    <property type="component" value="Unassembled WGS sequence"/>
</dbReference>
<feature type="domain" description="Serine dehydratase-like alpha subunit" evidence="12">
    <location>
        <begin position="25"/>
        <end position="274"/>
    </location>
</feature>
<evidence type="ECO:0000256" key="9">
    <source>
        <dbReference type="ARBA" id="ARBA00023239"/>
    </source>
</evidence>
<evidence type="ECO:0000256" key="4">
    <source>
        <dbReference type="ARBA" id="ARBA00022432"/>
    </source>
</evidence>
<evidence type="ECO:0000256" key="2">
    <source>
        <dbReference type="ARBA" id="ARBA00004742"/>
    </source>
</evidence>
<dbReference type="OrthoDB" id="9805537at2"/>
<comment type="caution">
    <text evidence="13">The sequence shown here is derived from an EMBL/GenBank/DDBJ whole genome shotgun (WGS) entry which is preliminary data.</text>
</comment>
<evidence type="ECO:0000256" key="8">
    <source>
        <dbReference type="ARBA" id="ARBA00023014"/>
    </source>
</evidence>
<evidence type="ECO:0000256" key="1">
    <source>
        <dbReference type="ARBA" id="ARBA00001966"/>
    </source>
</evidence>
<evidence type="ECO:0000313" key="13">
    <source>
        <dbReference type="EMBL" id="EFR42378.1"/>
    </source>
</evidence>
<keyword evidence="5 11" id="KW-0004">4Fe-4S</keyword>
<comment type="catalytic activity">
    <reaction evidence="10 11">
        <text>L-serine = pyruvate + NH4(+)</text>
        <dbReference type="Rhea" id="RHEA:19169"/>
        <dbReference type="ChEBI" id="CHEBI:15361"/>
        <dbReference type="ChEBI" id="CHEBI:28938"/>
        <dbReference type="ChEBI" id="CHEBI:33384"/>
        <dbReference type="EC" id="4.3.1.17"/>
    </reaction>
</comment>
<dbReference type="RefSeq" id="WP_007555053.1">
    <property type="nucleotide sequence ID" value="NZ_AENT01000026.1"/>
</dbReference>
<keyword evidence="7 11" id="KW-0408">Iron</keyword>
<dbReference type="Pfam" id="PF03313">
    <property type="entry name" value="SDH_alpha"/>
    <property type="match status" value="1"/>
</dbReference>
<keyword evidence="6 11" id="KW-0479">Metal-binding</keyword>
<comment type="similarity">
    <text evidence="3 11">Belongs to the iron-sulfur dependent L-serine dehydratase family.</text>
</comment>
<dbReference type="GO" id="GO:0006094">
    <property type="term" value="P:gluconeogenesis"/>
    <property type="evidence" value="ECO:0007669"/>
    <property type="project" value="UniProtKB-KW"/>
</dbReference>
<dbReference type="InterPro" id="IPR051318">
    <property type="entry name" value="Fe-S_L-Ser"/>
</dbReference>
<reference evidence="13 14" key="1">
    <citation type="submission" date="2010-11" db="EMBL/GenBank/DDBJ databases">
        <authorList>
            <person name="Durkin A.S."/>
            <person name="Madupu R."/>
            <person name="Torralba M."/>
            <person name="Gillis M."/>
            <person name="Methe B."/>
            <person name="Sutton G."/>
            <person name="Nelson K.E."/>
        </authorList>
    </citation>
    <scope>NUCLEOTIDE SEQUENCE [LARGE SCALE GENOMIC DNA]</scope>
    <source>
        <strain evidence="13 14">UPII 345-E</strain>
    </source>
</reference>
<dbReference type="GO" id="GO:0051539">
    <property type="term" value="F:4 iron, 4 sulfur cluster binding"/>
    <property type="evidence" value="ECO:0007669"/>
    <property type="project" value="UniProtKB-UniRule"/>
</dbReference>
<comment type="pathway">
    <text evidence="2">Carbohydrate biosynthesis; gluconeogenesis.</text>
</comment>
<gene>
    <name evidence="13" type="primary">sdaAA</name>
    <name evidence="13" type="ORF">HMPREF9220_0520</name>
</gene>
<evidence type="ECO:0000256" key="3">
    <source>
        <dbReference type="ARBA" id="ARBA00008636"/>
    </source>
</evidence>
<sequence length="289" mass="30270">MKGYHSIAELMKQSDIAKCSPGELSCRNEAESTGKEFDVVWNRMKRLIPVFKDSIRKGLESTSKSASGLVGGDAEKLKNGKLNFLSPICKRAAVYAIATAEANAKMFRIVACPTAGSCGIVPSILMAVGEELNSDEDDLTRALFTAGAIGKIVAEKACIAGAVGGCQAECGTATAMAAAAAIDLMHGTTTQMMDAMALALKNLLGLVCDPVAGLVEVPCVKRNGFHAVHALVAVEMAMSGIHSVIPVDEVIAAMDQIGKLMPVSLRETSQAGLATTKTGECINNRLRKK</sequence>
<proteinExistence type="inferred from homology"/>
<evidence type="ECO:0000256" key="11">
    <source>
        <dbReference type="RuleBase" id="RU366059"/>
    </source>
</evidence>
<dbReference type="eggNOG" id="COG1760">
    <property type="taxonomic scope" value="Bacteria"/>
</dbReference>